<comment type="caution">
    <text evidence="1">The sequence shown here is derived from an EMBL/GenBank/DDBJ whole genome shotgun (WGS) entry which is preliminary data.</text>
</comment>
<keyword evidence="2" id="KW-1185">Reference proteome</keyword>
<name>A0A840IKJ5_9ACTN</name>
<evidence type="ECO:0000313" key="1">
    <source>
        <dbReference type="EMBL" id="MBB4664663.1"/>
    </source>
</evidence>
<protein>
    <submittedName>
        <fullName evidence="1">Primosomal protein N</fullName>
    </submittedName>
</protein>
<proteinExistence type="predicted"/>
<gene>
    <name evidence="1" type="ORF">BDZ31_004278</name>
</gene>
<dbReference type="Pfam" id="PF07191">
    <property type="entry name" value="Zn_ribbon_6"/>
    <property type="match status" value="1"/>
</dbReference>
<accession>A0A840IKJ5</accession>
<organism evidence="1 2">
    <name type="scientific">Conexibacter arvalis</name>
    <dbReference type="NCBI Taxonomy" id="912552"/>
    <lineage>
        <taxon>Bacteria</taxon>
        <taxon>Bacillati</taxon>
        <taxon>Actinomycetota</taxon>
        <taxon>Thermoleophilia</taxon>
        <taxon>Solirubrobacterales</taxon>
        <taxon>Conexibacteraceae</taxon>
        <taxon>Conexibacter</taxon>
    </lineage>
</organism>
<dbReference type="Proteomes" id="UP000585272">
    <property type="component" value="Unassembled WGS sequence"/>
</dbReference>
<sequence length="75" mass="8302">MSDEPPRLGPECPGCGEPWLRPTTMPGRYRCVYCLNRYELVSVCPNCGEHSTIVRMSSTAIVICNHCKGSMLTPV</sequence>
<reference evidence="1 2" key="1">
    <citation type="submission" date="2020-08" db="EMBL/GenBank/DDBJ databases">
        <title>Genomic Encyclopedia of Archaeal and Bacterial Type Strains, Phase II (KMG-II): from individual species to whole genera.</title>
        <authorList>
            <person name="Goeker M."/>
        </authorList>
    </citation>
    <scope>NUCLEOTIDE SEQUENCE [LARGE SCALE GENOMIC DNA]</scope>
    <source>
        <strain evidence="1 2">DSM 23288</strain>
    </source>
</reference>
<dbReference type="AlphaFoldDB" id="A0A840IKJ5"/>
<dbReference type="EMBL" id="JACHNU010000008">
    <property type="protein sequence ID" value="MBB4664663.1"/>
    <property type="molecule type" value="Genomic_DNA"/>
</dbReference>
<dbReference type="InterPro" id="IPR029037">
    <property type="entry name" value="DUF1407/YfgJ-like_sf"/>
</dbReference>
<dbReference type="SUPFAM" id="SSF161187">
    <property type="entry name" value="YfgJ-like"/>
    <property type="match status" value="1"/>
</dbReference>
<dbReference type="RefSeq" id="WP_183344903.1">
    <property type="nucleotide sequence ID" value="NZ_JACHNU010000008.1"/>
</dbReference>
<dbReference type="InterPro" id="IPR010807">
    <property type="entry name" value="YfgJ-like"/>
</dbReference>
<evidence type="ECO:0000313" key="2">
    <source>
        <dbReference type="Proteomes" id="UP000585272"/>
    </source>
</evidence>
<dbReference type="Gene3D" id="2.10.290.10">
    <property type="entry name" value="YfgJ-like"/>
    <property type="match status" value="1"/>
</dbReference>